<dbReference type="EMBL" id="PZBZ01000013">
    <property type="protein sequence ID" value="PTG15870.1"/>
    <property type="molecule type" value="Genomic_DNA"/>
</dbReference>
<feature type="domain" description="Aldehyde dehydrogenase" evidence="9">
    <location>
        <begin position="7"/>
        <end position="427"/>
    </location>
</feature>
<dbReference type="PROSITE" id="PS00687">
    <property type="entry name" value="ALDEHYDE_DEHYDR_GLU"/>
    <property type="match status" value="1"/>
</dbReference>
<dbReference type="FunFam" id="3.40.309.10:FF:000003">
    <property type="entry name" value="Aldehyde dehydrogenase"/>
    <property type="match status" value="1"/>
</dbReference>
<evidence type="ECO:0000256" key="4">
    <source>
        <dbReference type="PIRNR" id="PIRNR036492"/>
    </source>
</evidence>
<dbReference type="RefSeq" id="WP_037575712.1">
    <property type="nucleotide sequence ID" value="NZ_BMDK01000003.1"/>
</dbReference>
<dbReference type="InterPro" id="IPR016162">
    <property type="entry name" value="Ald_DH_N"/>
</dbReference>
<dbReference type="InterPro" id="IPR016161">
    <property type="entry name" value="Ald_DH/histidinol_DH"/>
</dbReference>
<evidence type="ECO:0000256" key="5">
    <source>
        <dbReference type="PIRSR" id="PIRSR036492-1"/>
    </source>
</evidence>
<organism evidence="11 14">
    <name type="scientific">Staphylococcus chromogenes</name>
    <name type="common">Staphylococcus hyicus subsp. chromogenes</name>
    <dbReference type="NCBI Taxonomy" id="46126"/>
    <lineage>
        <taxon>Bacteria</taxon>
        <taxon>Bacillati</taxon>
        <taxon>Bacillota</taxon>
        <taxon>Bacilli</taxon>
        <taxon>Bacillales</taxon>
        <taxon>Staphylococcaceae</taxon>
        <taxon>Staphylococcus</taxon>
    </lineage>
</organism>
<dbReference type="SUPFAM" id="SSF53720">
    <property type="entry name" value="ALDH-like"/>
    <property type="match status" value="1"/>
</dbReference>
<dbReference type="GO" id="GO:0005737">
    <property type="term" value="C:cytoplasm"/>
    <property type="evidence" value="ECO:0007669"/>
    <property type="project" value="TreeGrafter"/>
</dbReference>
<keyword evidence="13" id="KW-1185">Reference proteome</keyword>
<dbReference type="InterPro" id="IPR016163">
    <property type="entry name" value="Ald_DH_C"/>
</dbReference>
<reference evidence="11" key="2">
    <citation type="submission" date="2018-03" db="EMBL/GenBank/DDBJ databases">
        <authorList>
            <person name="Naushad S."/>
        </authorList>
    </citation>
    <scope>NUCLEOTIDE SEQUENCE</scope>
    <source>
        <strain evidence="12">SNUC 1363</strain>
        <strain evidence="11">SNUC 505</strain>
    </source>
</reference>
<dbReference type="GO" id="GO:0004029">
    <property type="term" value="F:aldehyde dehydrogenase (NAD+) activity"/>
    <property type="evidence" value="ECO:0007669"/>
    <property type="project" value="TreeGrafter"/>
</dbReference>
<evidence type="ECO:0000313" key="11">
    <source>
        <dbReference type="EMBL" id="PTG15870.1"/>
    </source>
</evidence>
<reference evidence="13 14" key="1">
    <citation type="journal article" date="2016" name="Front. Microbiol.">
        <title>Comprehensive Phylogenetic Analysis of Bovine Non-aureus Staphylococci Species Based on Whole-Genome Sequencing.</title>
        <authorList>
            <person name="Naushad S."/>
            <person name="Barkema H.W."/>
            <person name="Luby C."/>
            <person name="Condas L.A."/>
            <person name="Nobrega D.B."/>
            <person name="Carson D.A."/>
            <person name="De Buck J."/>
        </authorList>
    </citation>
    <scope>NUCLEOTIDE SEQUENCE [LARGE SCALE GENOMIC DNA]</scope>
    <source>
        <strain evidence="12 13">SNUC 1363</strain>
        <strain evidence="11 14">SNUC 505</strain>
    </source>
</reference>
<dbReference type="PIRSF" id="PIRSF036492">
    <property type="entry name" value="ALDH"/>
    <property type="match status" value="1"/>
</dbReference>
<dbReference type="Gene3D" id="3.40.605.10">
    <property type="entry name" value="Aldehyde Dehydrogenase, Chain A, domain 1"/>
    <property type="match status" value="1"/>
</dbReference>
<dbReference type="InterPro" id="IPR029510">
    <property type="entry name" value="Ald_DH_CS_GLU"/>
</dbReference>
<keyword evidence="3" id="KW-0520">NAD</keyword>
<dbReference type="EMBL" id="JAVGJF010000071">
    <property type="protein sequence ID" value="MDQ7176183.1"/>
    <property type="molecule type" value="Genomic_DNA"/>
</dbReference>
<name>A0AAE5T195_STACR</name>
<dbReference type="EMBL" id="PZAO01000006">
    <property type="protein sequence ID" value="PTG70437.1"/>
    <property type="molecule type" value="Genomic_DNA"/>
</dbReference>
<feature type="active site" evidence="5">
    <location>
        <position position="243"/>
    </location>
</feature>
<dbReference type="Proteomes" id="UP000242008">
    <property type="component" value="Unassembled WGS sequence"/>
</dbReference>
<dbReference type="InterPro" id="IPR015590">
    <property type="entry name" value="Aldehyde_DH_dom"/>
</dbReference>
<evidence type="ECO:0000313" key="12">
    <source>
        <dbReference type="EMBL" id="PTG70437.1"/>
    </source>
</evidence>
<dbReference type="PANTHER" id="PTHR43570:SF16">
    <property type="entry name" value="ALDEHYDE DEHYDROGENASE TYPE III, ISOFORM Q"/>
    <property type="match status" value="1"/>
</dbReference>
<evidence type="ECO:0000256" key="8">
    <source>
        <dbReference type="SAM" id="Coils"/>
    </source>
</evidence>
<dbReference type="CDD" id="cd07136">
    <property type="entry name" value="ALDH_YwdH-P39616"/>
    <property type="match status" value="1"/>
</dbReference>
<evidence type="ECO:0000256" key="3">
    <source>
        <dbReference type="ARBA" id="ARBA00023027"/>
    </source>
</evidence>
<keyword evidence="2 4" id="KW-0560">Oxidoreductase</keyword>
<evidence type="ECO:0000313" key="15">
    <source>
        <dbReference type="Proteomes" id="UP001240157"/>
    </source>
</evidence>
<evidence type="ECO:0000256" key="6">
    <source>
        <dbReference type="PROSITE-ProRule" id="PRU10007"/>
    </source>
</evidence>
<dbReference type="AlphaFoldDB" id="A0AAE5T195"/>
<feature type="active site" evidence="5 6">
    <location>
        <position position="209"/>
    </location>
</feature>
<feature type="coiled-coil region" evidence="8">
    <location>
        <begin position="22"/>
        <end position="49"/>
    </location>
</feature>
<evidence type="ECO:0000256" key="2">
    <source>
        <dbReference type="ARBA" id="ARBA00023002"/>
    </source>
</evidence>
<reference evidence="10 15" key="3">
    <citation type="submission" date="2023-08" db="EMBL/GenBank/DDBJ databases">
        <title>Whole genome sequencing of Staphylococcus chromogenes NNSch 2386.</title>
        <authorList>
            <person name="Kropotov V.S."/>
            <person name="Boriskina E.V."/>
            <person name="Gordinskaya N.A."/>
            <person name="Shkurkina I.S."/>
            <person name="Kryazhev D.V."/>
            <person name="Alekseeva A.E."/>
            <person name="Makhova M.A."/>
        </authorList>
    </citation>
    <scope>NUCLEOTIDE SEQUENCE [LARGE SCALE GENOMIC DNA]</scope>
    <source>
        <strain evidence="10 15">NNSch 2386</strain>
    </source>
</reference>
<evidence type="ECO:0000259" key="9">
    <source>
        <dbReference type="Pfam" id="PF00171"/>
    </source>
</evidence>
<dbReference type="Proteomes" id="UP001240157">
    <property type="component" value="Unassembled WGS sequence"/>
</dbReference>
<dbReference type="Pfam" id="PF00171">
    <property type="entry name" value="Aldedh"/>
    <property type="match status" value="1"/>
</dbReference>
<keyword evidence="8" id="KW-0175">Coiled coil</keyword>
<dbReference type="Proteomes" id="UP000242704">
    <property type="component" value="Unassembled WGS sequence"/>
</dbReference>
<accession>A0AAE5T195</accession>
<dbReference type="GO" id="GO:0006081">
    <property type="term" value="P:aldehyde metabolic process"/>
    <property type="evidence" value="ECO:0007669"/>
    <property type="project" value="InterPro"/>
</dbReference>
<comment type="caution">
    <text evidence="11">The sequence shown here is derived from an EMBL/GenBank/DDBJ whole genome shotgun (WGS) entry which is preliminary data.</text>
</comment>
<evidence type="ECO:0000256" key="1">
    <source>
        <dbReference type="ARBA" id="ARBA00009986"/>
    </source>
</evidence>
<evidence type="ECO:0000313" key="14">
    <source>
        <dbReference type="Proteomes" id="UP000242704"/>
    </source>
</evidence>
<proteinExistence type="inferred from homology"/>
<sequence>MNERLLFEASQNYFRTLATRPIDTRKQKLKSLKKSIKKHEKDLYAALEKDLGKNKVEAYATEIGYILNSISYYRKNLKKWSKKRAIDTPFFLFPAKSFMMKEPLGTVLIIGPFNYPFQLVMEPLIGAIAAGNTAIIKPSELTPHVAEVIQLIIEDTFEKEYVSVVQGGKEQIEALLSLPFDHIFFTGSTKVGQIVYEAAAKHLTPVTLELGGKSPTIIDKTANLKVASERICFGKFMNVGQTCVAPDYVLIEESVKEAFLLAIKTTLTEFYGKRPYESQDLGRIVNDKHFQRLSHLLEVHKENIVIGGYQDAEHRLIEPTVLDDIEADDFIMQEEIFGPILPIITYQSLDNTMDWLKTLPKPLALYVFSEDENVSNRILETLSFGSGAVNDTMLQLANANLPFGGVGASGIGRYHGKYTFDTFSHEKPYIFKTTKLETGLLFPPYKDKLKTVKHLFSKKK</sequence>
<dbReference type="InterPro" id="IPR012394">
    <property type="entry name" value="Aldehyde_DH_NAD(P)"/>
</dbReference>
<dbReference type="PANTHER" id="PTHR43570">
    <property type="entry name" value="ALDEHYDE DEHYDROGENASE"/>
    <property type="match status" value="1"/>
</dbReference>
<evidence type="ECO:0000256" key="7">
    <source>
        <dbReference type="RuleBase" id="RU003345"/>
    </source>
</evidence>
<dbReference type="Gene3D" id="3.40.309.10">
    <property type="entry name" value="Aldehyde Dehydrogenase, Chain A, domain 2"/>
    <property type="match status" value="1"/>
</dbReference>
<protein>
    <recommendedName>
        <fullName evidence="4">Aldehyde dehydrogenase</fullName>
    </recommendedName>
</protein>
<gene>
    <name evidence="11" type="ORF">BU653_03355</name>
    <name evidence="12" type="ORF">BU676_03605</name>
    <name evidence="10" type="ORF">RCF65_09290</name>
</gene>
<evidence type="ECO:0000313" key="13">
    <source>
        <dbReference type="Proteomes" id="UP000242008"/>
    </source>
</evidence>
<dbReference type="FunFam" id="3.40.605.10:FF:000004">
    <property type="entry name" value="Aldehyde dehydrogenase"/>
    <property type="match status" value="1"/>
</dbReference>
<comment type="similarity">
    <text evidence="1 4 7">Belongs to the aldehyde dehydrogenase family.</text>
</comment>
<evidence type="ECO:0000313" key="10">
    <source>
        <dbReference type="EMBL" id="MDQ7176183.1"/>
    </source>
</evidence>